<dbReference type="EMBL" id="JARKNE010000006">
    <property type="protein sequence ID" value="KAK5825866.1"/>
    <property type="molecule type" value="Genomic_DNA"/>
</dbReference>
<dbReference type="Pfam" id="PF14223">
    <property type="entry name" value="Retrotran_gag_2"/>
    <property type="match status" value="1"/>
</dbReference>
<accession>A0ABR0PNJ2</accession>
<evidence type="ECO:0000313" key="1">
    <source>
        <dbReference type="EMBL" id="KAK5825866.1"/>
    </source>
</evidence>
<comment type="caution">
    <text evidence="1">The sequence shown here is derived from an EMBL/GenBank/DDBJ whole genome shotgun (WGS) entry which is preliminary data.</text>
</comment>
<reference evidence="1 2" key="1">
    <citation type="submission" date="2023-03" db="EMBL/GenBank/DDBJ databases">
        <title>WGS of Gossypium arboreum.</title>
        <authorList>
            <person name="Yu D."/>
        </authorList>
    </citation>
    <scope>NUCLEOTIDE SEQUENCE [LARGE SCALE GENOMIC DNA]</scope>
    <source>
        <tissue evidence="1">Leaf</tissue>
    </source>
</reference>
<evidence type="ECO:0000313" key="2">
    <source>
        <dbReference type="Proteomes" id="UP001358586"/>
    </source>
</evidence>
<proteinExistence type="predicted"/>
<keyword evidence="2" id="KW-1185">Reference proteome</keyword>
<name>A0ABR0PNJ2_GOSAR</name>
<protein>
    <submittedName>
        <fullName evidence="1">Uncharacterized protein</fullName>
    </submittedName>
</protein>
<gene>
    <name evidence="1" type="ORF">PVK06_020739</name>
</gene>
<dbReference type="Proteomes" id="UP001358586">
    <property type="component" value="Chromosome 6"/>
</dbReference>
<organism evidence="1 2">
    <name type="scientific">Gossypium arboreum</name>
    <name type="common">Tree cotton</name>
    <name type="synonym">Gossypium nanking</name>
    <dbReference type="NCBI Taxonomy" id="29729"/>
    <lineage>
        <taxon>Eukaryota</taxon>
        <taxon>Viridiplantae</taxon>
        <taxon>Streptophyta</taxon>
        <taxon>Embryophyta</taxon>
        <taxon>Tracheophyta</taxon>
        <taxon>Spermatophyta</taxon>
        <taxon>Magnoliopsida</taxon>
        <taxon>eudicotyledons</taxon>
        <taxon>Gunneridae</taxon>
        <taxon>Pentapetalae</taxon>
        <taxon>rosids</taxon>
        <taxon>malvids</taxon>
        <taxon>Malvales</taxon>
        <taxon>Malvaceae</taxon>
        <taxon>Malvoideae</taxon>
        <taxon>Gossypium</taxon>
    </lineage>
</organism>
<sequence>MISMLRKQYENFCTAKEIMTNLEDLFRSQVALARKSIITNLMNFQQKPDTPIKEHMLKLMGFFAETEDNGVELDMNTQIEIMLKSLTKEFSCFRAAYILRILAQLKQDYNF</sequence>